<evidence type="ECO:0000256" key="1">
    <source>
        <dbReference type="ARBA" id="ARBA00022679"/>
    </source>
</evidence>
<dbReference type="InterPro" id="IPR002156">
    <property type="entry name" value="RNaseH_domain"/>
</dbReference>
<dbReference type="GO" id="GO:0003676">
    <property type="term" value="F:nucleic acid binding"/>
    <property type="evidence" value="ECO:0007669"/>
    <property type="project" value="InterPro"/>
</dbReference>
<evidence type="ECO:0000313" key="9">
    <source>
        <dbReference type="RefSeq" id="XP_039237483.1"/>
    </source>
</evidence>
<dbReference type="InterPro" id="IPR041373">
    <property type="entry name" value="RT_RNaseH"/>
</dbReference>
<dbReference type="AlphaFoldDB" id="A0A7R5KIK1"/>
<dbReference type="Gene3D" id="3.10.20.370">
    <property type="match status" value="1"/>
</dbReference>
<dbReference type="Gene3D" id="1.10.340.70">
    <property type="match status" value="1"/>
</dbReference>
<dbReference type="CDD" id="cd09273">
    <property type="entry name" value="RNase_HI_RT_Bel"/>
    <property type="match status" value="1"/>
</dbReference>
<protein>
    <submittedName>
        <fullName evidence="9">Uncharacterized protein LOC120323299</fullName>
    </submittedName>
</protein>
<dbReference type="Gene3D" id="3.30.420.10">
    <property type="entry name" value="Ribonuclease H-like superfamily/Ribonuclease H"/>
    <property type="match status" value="1"/>
</dbReference>
<evidence type="ECO:0000256" key="3">
    <source>
        <dbReference type="ARBA" id="ARBA00022722"/>
    </source>
</evidence>
<name>A0A7R5KIK1_9PASS</name>
<proteinExistence type="predicted"/>
<keyword evidence="6" id="KW-0695">RNA-directed DNA polymerase</keyword>
<evidence type="ECO:0000256" key="6">
    <source>
        <dbReference type="ARBA" id="ARBA00022918"/>
    </source>
</evidence>
<keyword evidence="5" id="KW-0378">Hydrolase</keyword>
<dbReference type="PANTHER" id="PTHR41694">
    <property type="entry name" value="ENDOGENOUS RETROVIRUS GROUP K MEMBER POL PROTEIN"/>
    <property type="match status" value="1"/>
</dbReference>
<feature type="domain" description="RNase H type-1" evidence="7">
    <location>
        <begin position="137"/>
        <end position="283"/>
    </location>
</feature>
<dbReference type="SUPFAM" id="SSF53098">
    <property type="entry name" value="Ribonuclease H-like"/>
    <property type="match status" value="1"/>
</dbReference>
<organism evidence="8 9">
    <name type="scientific">Pipra filicauda</name>
    <name type="common">Wire-tailed manakin</name>
    <dbReference type="NCBI Taxonomy" id="649802"/>
    <lineage>
        <taxon>Eukaryota</taxon>
        <taxon>Metazoa</taxon>
        <taxon>Chordata</taxon>
        <taxon>Craniata</taxon>
        <taxon>Vertebrata</taxon>
        <taxon>Euteleostomi</taxon>
        <taxon>Archelosauria</taxon>
        <taxon>Archosauria</taxon>
        <taxon>Dinosauria</taxon>
        <taxon>Saurischia</taxon>
        <taxon>Theropoda</taxon>
        <taxon>Coelurosauria</taxon>
        <taxon>Aves</taxon>
        <taxon>Neognathae</taxon>
        <taxon>Neoaves</taxon>
        <taxon>Telluraves</taxon>
        <taxon>Australaves</taxon>
        <taxon>Passeriformes</taxon>
        <taxon>Pipridae</taxon>
        <taxon>Pipra</taxon>
    </lineage>
</organism>
<dbReference type="Pfam" id="PF17921">
    <property type="entry name" value="Integrase_H2C2"/>
    <property type="match status" value="1"/>
</dbReference>
<dbReference type="SUPFAM" id="SSF56672">
    <property type="entry name" value="DNA/RNA polymerases"/>
    <property type="match status" value="1"/>
</dbReference>
<gene>
    <name evidence="9" type="primary">LOC120323299</name>
</gene>
<evidence type="ECO:0000313" key="8">
    <source>
        <dbReference type="Proteomes" id="UP000504627"/>
    </source>
</evidence>
<dbReference type="InParanoid" id="A0A7R5KIK1"/>
<dbReference type="GeneID" id="120323299"/>
<dbReference type="GO" id="GO:0003964">
    <property type="term" value="F:RNA-directed DNA polymerase activity"/>
    <property type="evidence" value="ECO:0007669"/>
    <property type="project" value="UniProtKB-KW"/>
</dbReference>
<dbReference type="Pfam" id="PF00075">
    <property type="entry name" value="RNase_H"/>
    <property type="match status" value="1"/>
</dbReference>
<keyword evidence="4" id="KW-0255">Endonuclease</keyword>
<dbReference type="InterPro" id="IPR036397">
    <property type="entry name" value="RNaseH_sf"/>
</dbReference>
<reference evidence="9" key="1">
    <citation type="submission" date="2025-08" db="UniProtKB">
        <authorList>
            <consortium name="RefSeq"/>
        </authorList>
    </citation>
    <scope>IDENTIFICATION</scope>
    <source>
        <tissue evidence="9">Muscle</tissue>
    </source>
</reference>
<dbReference type="PANTHER" id="PTHR41694:SF5">
    <property type="entry name" value="RIBONUCLEASE H"/>
    <property type="match status" value="1"/>
</dbReference>
<evidence type="ECO:0000259" key="7">
    <source>
        <dbReference type="PROSITE" id="PS50879"/>
    </source>
</evidence>
<dbReference type="GO" id="GO:0004523">
    <property type="term" value="F:RNA-DNA hybrid ribonuclease activity"/>
    <property type="evidence" value="ECO:0007669"/>
    <property type="project" value="InterPro"/>
</dbReference>
<dbReference type="InterPro" id="IPR012337">
    <property type="entry name" value="RNaseH-like_sf"/>
</dbReference>
<dbReference type="Proteomes" id="UP000504627">
    <property type="component" value="Unplaced"/>
</dbReference>
<sequence>MALGVLTQQLGPHKRAVAYFSKQLDEVSKGWPSCLKAVAAVIINIEEARKLTMGQKMTVLVSHTVSAVLEQKGGHWLLPSRFLKYQAILAESDDITIQVTNIVNPASFLEGRMSAESIEHDCLETIEAVYSSHPDLKEDTDNLFSDGSSFVKQGVRMAGYAVTTTEEVIESNPLPAGTSAQKAELIALTRALELAEGIRINIWTDSKYAFSVVHAHGAIWKERGLLTAQGKTVKHAEEILQLLEVVQLPTQVAIMHCKGHLKGNTVPEIGNRKADAEAKLAAARTEEVTVTALVPRELDPNFQPDYQESDRRWIQKNKSKLLDNGRGQLETGQLIIPEKLMWQFVKTEHEKVHWSLDPLYQYLQTRIAGPKLFTTIKQVTSQCKQCLKNNPNTGTKIH</sequence>
<keyword evidence="8" id="KW-1185">Reference proteome</keyword>
<dbReference type="InterPro" id="IPR043502">
    <property type="entry name" value="DNA/RNA_pol_sf"/>
</dbReference>
<dbReference type="RefSeq" id="XP_039237483.1">
    <property type="nucleotide sequence ID" value="XM_039381549.1"/>
</dbReference>
<evidence type="ECO:0000256" key="5">
    <source>
        <dbReference type="ARBA" id="ARBA00022801"/>
    </source>
</evidence>
<dbReference type="PROSITE" id="PS50879">
    <property type="entry name" value="RNASE_H_1"/>
    <property type="match status" value="1"/>
</dbReference>
<evidence type="ECO:0000256" key="4">
    <source>
        <dbReference type="ARBA" id="ARBA00022759"/>
    </source>
</evidence>
<keyword evidence="3" id="KW-0540">Nuclease</keyword>
<keyword evidence="2" id="KW-0548">Nucleotidyltransferase</keyword>
<dbReference type="Pfam" id="PF17917">
    <property type="entry name" value="RT_RNaseH"/>
    <property type="match status" value="1"/>
</dbReference>
<accession>A0A7R5KIK1</accession>
<keyword evidence="1" id="KW-0808">Transferase</keyword>
<evidence type="ECO:0000256" key="2">
    <source>
        <dbReference type="ARBA" id="ARBA00022695"/>
    </source>
</evidence>
<dbReference type="InterPro" id="IPR041588">
    <property type="entry name" value="Integrase_H2C2"/>
</dbReference>